<dbReference type="EMBL" id="WOEZ01000307">
    <property type="protein sequence ID" value="NPT62256.1"/>
    <property type="molecule type" value="Genomic_DNA"/>
</dbReference>
<gene>
    <name evidence="1" type="ORF">GNZ13_49055</name>
</gene>
<evidence type="ECO:0000313" key="2">
    <source>
        <dbReference type="Proteomes" id="UP000655523"/>
    </source>
</evidence>
<accession>A0A972NYN9</accession>
<organism evidence="1 2">
    <name type="scientific">Paraburkholderia elongata</name>
    <dbReference type="NCBI Taxonomy" id="2675747"/>
    <lineage>
        <taxon>Bacteria</taxon>
        <taxon>Pseudomonadati</taxon>
        <taxon>Pseudomonadota</taxon>
        <taxon>Betaproteobacteria</taxon>
        <taxon>Burkholderiales</taxon>
        <taxon>Burkholderiaceae</taxon>
        <taxon>Paraburkholderia</taxon>
    </lineage>
</organism>
<keyword evidence="2" id="KW-1185">Reference proteome</keyword>
<dbReference type="Proteomes" id="UP000655523">
    <property type="component" value="Unassembled WGS sequence"/>
</dbReference>
<sequence>MSKNAIQATATFDEIESLCIHLFDIWCERRSVVPLTYLMQSWPMPTLSSLVVTRLVGGFQDLLRFHAASLAADETELLESVIALVDELRRGPFSDTINHAELLAYAGGEAPAAASTRDMRVSDDSVSFEKLVC</sequence>
<name>A0A972NYN9_9BURK</name>
<evidence type="ECO:0000313" key="1">
    <source>
        <dbReference type="EMBL" id="NPT62256.1"/>
    </source>
</evidence>
<dbReference type="RefSeq" id="WP_172178651.1">
    <property type="nucleotide sequence ID" value="NZ_WOEZ01000307.1"/>
</dbReference>
<dbReference type="AlphaFoldDB" id="A0A972NYN9"/>
<reference evidence="1 2" key="1">
    <citation type="submission" date="2019-11" db="EMBL/GenBank/DDBJ databases">
        <title>Metabolism of dissolved organic matter in forest soils.</title>
        <authorList>
            <person name="Cyle K.T."/>
            <person name="Wilhelm R.C."/>
            <person name="Martinez C.E."/>
        </authorList>
    </citation>
    <scope>NUCLEOTIDE SEQUENCE [LARGE SCALE GENOMIC DNA]</scope>
    <source>
        <strain evidence="1 2">5N</strain>
    </source>
</reference>
<comment type="caution">
    <text evidence="1">The sequence shown here is derived from an EMBL/GenBank/DDBJ whole genome shotgun (WGS) entry which is preliminary data.</text>
</comment>
<proteinExistence type="predicted"/>
<protein>
    <submittedName>
        <fullName evidence="1">Uncharacterized protein</fullName>
    </submittedName>
</protein>